<dbReference type="InterPro" id="IPR016039">
    <property type="entry name" value="Thiolase-like"/>
</dbReference>
<reference evidence="3 5" key="2">
    <citation type="submission" date="2018-10" db="EMBL/GenBank/DDBJ databases">
        <title>Bradyrhizobium sp. nov., effective nodules isolated from peanut in China.</title>
        <authorList>
            <person name="Li Y."/>
        </authorList>
    </citation>
    <scope>NUCLEOTIDE SEQUENCE [LARGE SCALE GENOMIC DNA]</scope>
    <source>
        <strain evidence="3 5">CCBAU 53426</strain>
    </source>
</reference>
<protein>
    <submittedName>
        <fullName evidence="2">3-oxoacyl-ACP synthase</fullName>
    </submittedName>
</protein>
<dbReference type="GO" id="GO:0006633">
    <property type="term" value="P:fatty acid biosynthetic process"/>
    <property type="evidence" value="ECO:0007669"/>
    <property type="project" value="InterPro"/>
</dbReference>
<dbReference type="AlphaFoldDB" id="A0AAE5WY72"/>
<gene>
    <name evidence="3" type="ORF">EAS56_17810</name>
    <name evidence="2" type="ORF">XH91_07580</name>
</gene>
<dbReference type="SUPFAM" id="SSF53901">
    <property type="entry name" value="Thiolase-like"/>
    <property type="match status" value="1"/>
</dbReference>
<dbReference type="EMBL" id="CP030053">
    <property type="protein sequence ID" value="QAU45224.1"/>
    <property type="molecule type" value="Genomic_DNA"/>
</dbReference>
<name>A0AAE5WY72_9BRAD</name>
<proteinExistence type="predicted"/>
<dbReference type="Pfam" id="PF08545">
    <property type="entry name" value="ACP_syn_III"/>
    <property type="match status" value="1"/>
</dbReference>
<dbReference type="RefSeq" id="WP_128950000.1">
    <property type="nucleotide sequence ID" value="NZ_CP030053.1"/>
</dbReference>
<dbReference type="Gene3D" id="3.40.47.10">
    <property type="match status" value="2"/>
</dbReference>
<dbReference type="Proteomes" id="UP000288972">
    <property type="component" value="Chromosome"/>
</dbReference>
<evidence type="ECO:0000259" key="1">
    <source>
        <dbReference type="Pfam" id="PF08545"/>
    </source>
</evidence>
<dbReference type="EMBL" id="RDQZ01000013">
    <property type="protein sequence ID" value="RXH12362.1"/>
    <property type="molecule type" value="Genomic_DNA"/>
</dbReference>
<evidence type="ECO:0000313" key="2">
    <source>
        <dbReference type="EMBL" id="QAU45224.1"/>
    </source>
</evidence>
<evidence type="ECO:0000313" key="4">
    <source>
        <dbReference type="Proteomes" id="UP000288972"/>
    </source>
</evidence>
<keyword evidence="5" id="KW-1185">Reference proteome</keyword>
<organism evidence="2 4">
    <name type="scientific">Bradyrhizobium guangzhouense</name>
    <dbReference type="NCBI Taxonomy" id="1325095"/>
    <lineage>
        <taxon>Bacteria</taxon>
        <taxon>Pseudomonadati</taxon>
        <taxon>Pseudomonadota</taxon>
        <taxon>Alphaproteobacteria</taxon>
        <taxon>Hyphomicrobiales</taxon>
        <taxon>Nitrobacteraceae</taxon>
        <taxon>Bradyrhizobium</taxon>
    </lineage>
</organism>
<dbReference type="InterPro" id="IPR013751">
    <property type="entry name" value="ACP_syn_III_N"/>
</dbReference>
<sequence>MENQKLSLHGCHYVLGEEERRVTEIPGLANWLARNQMIDDPGLWGWDRFRVTARPTVELLAETARRSLADFGAGQPSVDAVILCATRFPTDVDGHADFIGRLLETLGLHQAIPYGVTLNRCATLTSALGLAETLVRGGRHQAILVAAGDTIGVHDERLRPFAVFSDGAASCIVSAGQGGEFQLLGTAAAVDARMMKPNGEISADLARRANADLFARAEVDLRDIKRLAHNNLWKPIVVMKEQQAGFRRDQLHLDNIPRIGHVFSCDPLINMIDLAASGSVGPGELLALGSSVSGARFGALLRKS</sequence>
<evidence type="ECO:0000313" key="3">
    <source>
        <dbReference type="EMBL" id="RXH12362.1"/>
    </source>
</evidence>
<dbReference type="KEGG" id="bgz:XH91_07580"/>
<dbReference type="GO" id="GO:0004315">
    <property type="term" value="F:3-oxoacyl-[acyl-carrier-protein] synthase activity"/>
    <property type="evidence" value="ECO:0007669"/>
    <property type="project" value="InterPro"/>
</dbReference>
<feature type="domain" description="Beta-ketoacyl-[acyl-carrier-protein] synthase III N-terminal" evidence="1">
    <location>
        <begin position="119"/>
        <end position="188"/>
    </location>
</feature>
<reference evidence="2 4" key="1">
    <citation type="submission" date="2018-06" db="EMBL/GenBank/DDBJ databases">
        <title>Comparative genomics of rhizobia nodulating Arachis hypogaea in China.</title>
        <authorList>
            <person name="Li Y."/>
        </authorList>
    </citation>
    <scope>NUCLEOTIDE SEQUENCE [LARGE SCALE GENOMIC DNA]</scope>
    <source>
        <strain evidence="2 4">CCBAU 51670</strain>
    </source>
</reference>
<dbReference type="Proteomes" id="UP000290401">
    <property type="component" value="Unassembled WGS sequence"/>
</dbReference>
<accession>A0AAE5WY72</accession>
<evidence type="ECO:0000313" key="5">
    <source>
        <dbReference type="Proteomes" id="UP000290401"/>
    </source>
</evidence>